<name>A0A135HY93_9HYPH</name>
<dbReference type="RefSeq" id="WP_068881015.1">
    <property type="nucleotide sequence ID" value="NZ_LNTU01000002.1"/>
</dbReference>
<sequence>MDAASSGRLTIFSTGNAFDRQEWDREQKAVRERMDRSWLESLPACNMVQYRRRIAKGGRPLFVLDQSSKFANPVWLLLLEERDGTLLRVTTPTNPLARRLSSINQVYSIARSSGIRSLTVPVEQKR</sequence>
<proteinExistence type="predicted"/>
<dbReference type="AlphaFoldDB" id="A0A135HY93"/>
<evidence type="ECO:0000313" key="1">
    <source>
        <dbReference type="EMBL" id="KXF78176.1"/>
    </source>
</evidence>
<reference evidence="1 2" key="1">
    <citation type="submission" date="2015-11" db="EMBL/GenBank/DDBJ databases">
        <title>Draft genome sequence of Paramesorhizobium deserti A-3-E, a strain highly resistant to diverse beta-lactam antibiotics.</title>
        <authorList>
            <person name="Lv R."/>
            <person name="Yang X."/>
            <person name="Fang N."/>
            <person name="Guo J."/>
            <person name="Luo X."/>
            <person name="Peng F."/>
            <person name="Yang R."/>
            <person name="Cui Y."/>
            <person name="Fang C."/>
            <person name="Song Y."/>
        </authorList>
    </citation>
    <scope>NUCLEOTIDE SEQUENCE [LARGE SCALE GENOMIC DNA]</scope>
    <source>
        <strain evidence="1 2">A-3-E</strain>
    </source>
</reference>
<keyword evidence="2" id="KW-1185">Reference proteome</keyword>
<accession>A0A135HY93</accession>
<dbReference type="STRING" id="1494590.ATN84_23730"/>
<comment type="caution">
    <text evidence="1">The sequence shown here is derived from an EMBL/GenBank/DDBJ whole genome shotgun (WGS) entry which is preliminary data.</text>
</comment>
<dbReference type="EMBL" id="LNTU01000002">
    <property type="protein sequence ID" value="KXF78176.1"/>
    <property type="molecule type" value="Genomic_DNA"/>
</dbReference>
<organism evidence="1 2">
    <name type="scientific">Paramesorhizobium deserti</name>
    <dbReference type="NCBI Taxonomy" id="1494590"/>
    <lineage>
        <taxon>Bacteria</taxon>
        <taxon>Pseudomonadati</taxon>
        <taxon>Pseudomonadota</taxon>
        <taxon>Alphaproteobacteria</taxon>
        <taxon>Hyphomicrobiales</taxon>
        <taxon>Phyllobacteriaceae</taxon>
        <taxon>Paramesorhizobium</taxon>
    </lineage>
</organism>
<protein>
    <submittedName>
        <fullName evidence="1">Uncharacterized protein</fullName>
    </submittedName>
</protein>
<evidence type="ECO:0000313" key="2">
    <source>
        <dbReference type="Proteomes" id="UP000070107"/>
    </source>
</evidence>
<dbReference type="OrthoDB" id="8453330at2"/>
<dbReference type="Proteomes" id="UP000070107">
    <property type="component" value="Unassembled WGS sequence"/>
</dbReference>
<gene>
    <name evidence="1" type="ORF">ATN84_23730</name>
</gene>